<evidence type="ECO:0000313" key="2">
    <source>
        <dbReference type="EMBL" id="KAF7326465.1"/>
    </source>
</evidence>
<dbReference type="EMBL" id="JACAZH010000101">
    <property type="protein sequence ID" value="KAF7326465.1"/>
    <property type="molecule type" value="Genomic_DNA"/>
</dbReference>
<feature type="transmembrane region" description="Helical" evidence="1">
    <location>
        <begin position="131"/>
        <end position="156"/>
    </location>
</feature>
<name>A0A8H6TW31_9AGAR</name>
<organism evidence="2 3">
    <name type="scientific">Mycena sanguinolenta</name>
    <dbReference type="NCBI Taxonomy" id="230812"/>
    <lineage>
        <taxon>Eukaryota</taxon>
        <taxon>Fungi</taxon>
        <taxon>Dikarya</taxon>
        <taxon>Basidiomycota</taxon>
        <taxon>Agaricomycotina</taxon>
        <taxon>Agaricomycetes</taxon>
        <taxon>Agaricomycetidae</taxon>
        <taxon>Agaricales</taxon>
        <taxon>Marasmiineae</taxon>
        <taxon>Mycenaceae</taxon>
        <taxon>Mycena</taxon>
    </lineage>
</organism>
<protein>
    <submittedName>
        <fullName evidence="2">Uncharacterized protein</fullName>
    </submittedName>
</protein>
<keyword evidence="1" id="KW-1133">Transmembrane helix</keyword>
<evidence type="ECO:0000313" key="3">
    <source>
        <dbReference type="Proteomes" id="UP000623467"/>
    </source>
</evidence>
<comment type="caution">
    <text evidence="2">The sequence shown here is derived from an EMBL/GenBank/DDBJ whole genome shotgun (WGS) entry which is preliminary data.</text>
</comment>
<feature type="transmembrane region" description="Helical" evidence="1">
    <location>
        <begin position="55"/>
        <end position="81"/>
    </location>
</feature>
<feature type="transmembrane region" description="Helical" evidence="1">
    <location>
        <begin position="210"/>
        <end position="231"/>
    </location>
</feature>
<feature type="transmembrane region" description="Helical" evidence="1">
    <location>
        <begin position="176"/>
        <end position="198"/>
    </location>
</feature>
<evidence type="ECO:0000256" key="1">
    <source>
        <dbReference type="SAM" id="Phobius"/>
    </source>
</evidence>
<dbReference type="AlphaFoldDB" id="A0A8H6TW31"/>
<reference evidence="2" key="1">
    <citation type="submission" date="2020-05" db="EMBL/GenBank/DDBJ databases">
        <title>Mycena genomes resolve the evolution of fungal bioluminescence.</title>
        <authorList>
            <person name="Tsai I.J."/>
        </authorList>
    </citation>
    <scope>NUCLEOTIDE SEQUENCE</scope>
    <source>
        <strain evidence="2">160909Yilan</strain>
    </source>
</reference>
<keyword evidence="3" id="KW-1185">Reference proteome</keyword>
<accession>A0A8H6TW31</accession>
<proteinExistence type="predicted"/>
<gene>
    <name evidence="2" type="ORF">MSAN_02510800</name>
</gene>
<keyword evidence="1" id="KW-0812">Transmembrane</keyword>
<keyword evidence="1" id="KW-0472">Membrane</keyword>
<dbReference type="OrthoDB" id="2756618at2759"/>
<sequence>MQGITILPANLATLVLESFLYGLLVLLFISTVYFLSTQRTLARQTAKHHLTSPVFLGLAALFLVVTVHWSLVIYQAFFAWIHLGNTTNEDAFYADLANPVEVTKVFFFGLAIILGDALVTYRLWIVWDRKITAVIFPIVALIVLAVSSVGVVIEAATWESRLRGAGFDNESRPWEALGSLFSLLANLYSTGLIAFRIWRVTKMGYPSQSTLKWFLSILIESAALQTLWLLFSLMTTLLRSDALFIADDNFPAIIAISNTLIHARVGLGWSQDSTGAQMQRSSGKSPVNAVWYVAFVE</sequence>
<feature type="transmembrane region" description="Helical" evidence="1">
    <location>
        <begin position="105"/>
        <end position="124"/>
    </location>
</feature>
<dbReference type="Proteomes" id="UP000623467">
    <property type="component" value="Unassembled WGS sequence"/>
</dbReference>
<feature type="transmembrane region" description="Helical" evidence="1">
    <location>
        <begin position="18"/>
        <end position="35"/>
    </location>
</feature>